<name>A0A0D6M2G8_9BILA</name>
<dbReference type="Gene3D" id="1.10.10.60">
    <property type="entry name" value="Homeodomain-like"/>
    <property type="match status" value="1"/>
</dbReference>
<keyword evidence="2" id="KW-1185">Reference proteome</keyword>
<reference evidence="1 2" key="1">
    <citation type="submission" date="2013-05" db="EMBL/GenBank/DDBJ databases">
        <title>Draft genome of the parasitic nematode Anyclostoma ceylanicum.</title>
        <authorList>
            <person name="Mitreva M."/>
        </authorList>
    </citation>
    <scope>NUCLEOTIDE SEQUENCE [LARGE SCALE GENOMIC DNA]</scope>
</reference>
<gene>
    <name evidence="1" type="ORF">ANCCEY_03197</name>
</gene>
<organism evidence="1 2">
    <name type="scientific">Ancylostoma ceylanicum</name>
    <dbReference type="NCBI Taxonomy" id="53326"/>
    <lineage>
        <taxon>Eukaryota</taxon>
        <taxon>Metazoa</taxon>
        <taxon>Ecdysozoa</taxon>
        <taxon>Nematoda</taxon>
        <taxon>Chromadorea</taxon>
        <taxon>Rhabditida</taxon>
        <taxon>Rhabditina</taxon>
        <taxon>Rhabditomorpha</taxon>
        <taxon>Strongyloidea</taxon>
        <taxon>Ancylostomatidae</taxon>
        <taxon>Ancylostomatinae</taxon>
        <taxon>Ancylostoma</taxon>
    </lineage>
</organism>
<accession>A0A0D6M2G8</accession>
<proteinExistence type="predicted"/>
<sequence>MCACAMVIQPDRSAQSSLNGQSTRLTTEEKAQIRALNDAGLCTRTNRRKIGRTHFLISTYLQNSDGYNKRKDDGCEIFRSSRREADIQANVQQLLVSQQDPSRTTSYCLGQHRLESAPPQRKCCFRDCEKDSTSDFSSRDGSVKICLTEHDNRL</sequence>
<evidence type="ECO:0000313" key="2">
    <source>
        <dbReference type="Proteomes" id="UP000054495"/>
    </source>
</evidence>
<dbReference type="EMBL" id="KE124830">
    <property type="protein sequence ID" value="EPB77693.1"/>
    <property type="molecule type" value="Genomic_DNA"/>
</dbReference>
<dbReference type="AlphaFoldDB" id="A0A0D6M2G8"/>
<evidence type="ECO:0000313" key="1">
    <source>
        <dbReference type="EMBL" id="EPB77693.1"/>
    </source>
</evidence>
<dbReference type="Proteomes" id="UP000054495">
    <property type="component" value="Unassembled WGS sequence"/>
</dbReference>
<protein>
    <submittedName>
        <fullName evidence="1">Uncharacterized protein</fullName>
    </submittedName>
</protein>